<evidence type="ECO:0000313" key="2">
    <source>
        <dbReference type="Proteomes" id="UP000278962"/>
    </source>
</evidence>
<organism evidence="1 2">
    <name type="scientific">Solirubrobacter pauli</name>
    <dbReference type="NCBI Taxonomy" id="166793"/>
    <lineage>
        <taxon>Bacteria</taxon>
        <taxon>Bacillati</taxon>
        <taxon>Actinomycetota</taxon>
        <taxon>Thermoleophilia</taxon>
        <taxon>Solirubrobacterales</taxon>
        <taxon>Solirubrobacteraceae</taxon>
        <taxon>Solirubrobacter</taxon>
    </lineage>
</organism>
<dbReference type="InterPro" id="IPR009467">
    <property type="entry name" value="Glycolipid-bd_prot_put"/>
</dbReference>
<dbReference type="EMBL" id="RBIL01000002">
    <property type="protein sequence ID" value="RKQ86202.1"/>
    <property type="molecule type" value="Genomic_DNA"/>
</dbReference>
<dbReference type="AlphaFoldDB" id="A0A660KZW4"/>
<gene>
    <name evidence="1" type="ORF">C8N24_4212</name>
</gene>
<evidence type="ECO:0008006" key="3">
    <source>
        <dbReference type="Google" id="ProtNLM"/>
    </source>
</evidence>
<sequence>MSTFVDPPRQLAWRHQGLREGFEVVFTEPRWTIEGATTAVEERAAFAVQYAIDLTPDWVTRGARVASFGREVHLLADGDGHWHVDGVPDPALDGVFDVDLESSAFTNAFPVHRLALAVGESADAPAAWVRRDTLAVQRLEQRYTRLPDDPQGRSRFDYWSPDLACELVYDEFGLVLDYPGIAVRAPV</sequence>
<accession>A0A660KZW4</accession>
<dbReference type="OrthoDB" id="7347529at2"/>
<dbReference type="Pfam" id="PF06475">
    <property type="entry name" value="Glycolipid_bind"/>
    <property type="match status" value="1"/>
</dbReference>
<dbReference type="SUPFAM" id="SSF159275">
    <property type="entry name" value="PA1994-like"/>
    <property type="match status" value="1"/>
</dbReference>
<protein>
    <recommendedName>
        <fullName evidence="3">Glycolipid-binding protein</fullName>
    </recommendedName>
</protein>
<comment type="caution">
    <text evidence="1">The sequence shown here is derived from an EMBL/GenBank/DDBJ whole genome shotgun (WGS) entry which is preliminary data.</text>
</comment>
<name>A0A660KZW4_9ACTN</name>
<keyword evidence="2" id="KW-1185">Reference proteome</keyword>
<evidence type="ECO:0000313" key="1">
    <source>
        <dbReference type="EMBL" id="RKQ86202.1"/>
    </source>
</evidence>
<reference evidence="1 2" key="1">
    <citation type="submission" date="2018-10" db="EMBL/GenBank/DDBJ databases">
        <title>Genomic Encyclopedia of Archaeal and Bacterial Type Strains, Phase II (KMG-II): from individual species to whole genera.</title>
        <authorList>
            <person name="Goeker M."/>
        </authorList>
    </citation>
    <scope>NUCLEOTIDE SEQUENCE [LARGE SCALE GENOMIC DNA]</scope>
    <source>
        <strain evidence="1 2">DSM 14954</strain>
    </source>
</reference>
<dbReference type="Proteomes" id="UP000278962">
    <property type="component" value="Unassembled WGS sequence"/>
</dbReference>
<proteinExistence type="predicted"/>